<dbReference type="PANTHER" id="PTHR34822">
    <property type="entry name" value="GRPB DOMAIN PROTEIN (AFU_ORTHOLOGUE AFUA_1G01530)"/>
    <property type="match status" value="1"/>
</dbReference>
<organism evidence="1 2">
    <name type="scientific">[Torrubiella] hemipterigena</name>
    <dbReference type="NCBI Taxonomy" id="1531966"/>
    <lineage>
        <taxon>Eukaryota</taxon>
        <taxon>Fungi</taxon>
        <taxon>Dikarya</taxon>
        <taxon>Ascomycota</taxon>
        <taxon>Pezizomycotina</taxon>
        <taxon>Sordariomycetes</taxon>
        <taxon>Hypocreomycetidae</taxon>
        <taxon>Hypocreales</taxon>
        <taxon>Clavicipitaceae</taxon>
        <taxon>Clavicipitaceae incertae sedis</taxon>
        <taxon>'Torrubiella' clade</taxon>
    </lineage>
</organism>
<dbReference type="InterPro" id="IPR007344">
    <property type="entry name" value="GrpB/CoaE"/>
</dbReference>
<dbReference type="InterPro" id="IPR043519">
    <property type="entry name" value="NT_sf"/>
</dbReference>
<dbReference type="Gene3D" id="3.30.460.10">
    <property type="entry name" value="Beta Polymerase, domain 2"/>
    <property type="match status" value="1"/>
</dbReference>
<dbReference type="HOGENOM" id="CLU_086407_1_0_1"/>
<sequence length="207" mass="23558">MTTTVHPEPTAAEIVEHHEYDAGDVQRVSFRKINYPLAIVEPDAGWATRFQAHRDAIIKALGPTIVSIEHVGSTSIPGLPAKDVIDIDLTVADLSDEDSYVPALEDAGFQFMLREPSWHGHRFFVAYRPNDCNLHVWGPGCPETIRHKLMRDWLREHKDDREAYAEIKRQSATETNAVGGNVMDYNFRKEGFIRELLDRIFKAKGYL</sequence>
<dbReference type="SUPFAM" id="SSF81301">
    <property type="entry name" value="Nucleotidyltransferase"/>
    <property type="match status" value="1"/>
</dbReference>
<keyword evidence="2" id="KW-1185">Reference proteome</keyword>
<dbReference type="AlphaFoldDB" id="A0A0A1TJ36"/>
<evidence type="ECO:0000313" key="2">
    <source>
        <dbReference type="Proteomes" id="UP000039046"/>
    </source>
</evidence>
<dbReference type="Proteomes" id="UP000039046">
    <property type="component" value="Unassembled WGS sequence"/>
</dbReference>
<dbReference type="PANTHER" id="PTHR34822:SF1">
    <property type="entry name" value="GRPB FAMILY PROTEIN"/>
    <property type="match status" value="1"/>
</dbReference>
<evidence type="ECO:0000313" key="1">
    <source>
        <dbReference type="EMBL" id="CEJ89732.1"/>
    </source>
</evidence>
<reference evidence="1 2" key="1">
    <citation type="journal article" date="2015" name="Genome Announc.">
        <title>Draft Genome Sequence and Gene Annotation of the Entomopathogenic Fungus Verticillium hemipterigenum.</title>
        <authorList>
            <person name="Horn F."/>
            <person name="Habel A."/>
            <person name="Scharf D.H."/>
            <person name="Dworschak J."/>
            <person name="Brakhage A.A."/>
            <person name="Guthke R."/>
            <person name="Hertweck C."/>
            <person name="Linde J."/>
        </authorList>
    </citation>
    <scope>NUCLEOTIDE SEQUENCE [LARGE SCALE GENOMIC DNA]</scope>
</reference>
<evidence type="ECO:0008006" key="3">
    <source>
        <dbReference type="Google" id="ProtNLM"/>
    </source>
</evidence>
<dbReference type="Pfam" id="PF04229">
    <property type="entry name" value="GrpB"/>
    <property type="match status" value="1"/>
</dbReference>
<dbReference type="EMBL" id="CDHN01000003">
    <property type="protein sequence ID" value="CEJ89732.1"/>
    <property type="molecule type" value="Genomic_DNA"/>
</dbReference>
<dbReference type="OrthoDB" id="630895at2759"/>
<name>A0A0A1TJ36_9HYPO</name>
<gene>
    <name evidence="1" type="ORF">VHEMI05557</name>
</gene>
<proteinExistence type="predicted"/>
<accession>A0A0A1TJ36</accession>
<protein>
    <recommendedName>
        <fullName evidence="3">GrpB domain protein</fullName>
    </recommendedName>
</protein>